<organism evidence="2">
    <name type="scientific">Glycine max</name>
    <name type="common">Soybean</name>
    <name type="synonym">Glycine hispida</name>
    <dbReference type="NCBI Taxonomy" id="3847"/>
    <lineage>
        <taxon>Eukaryota</taxon>
        <taxon>Viridiplantae</taxon>
        <taxon>Streptophyta</taxon>
        <taxon>Embryophyta</taxon>
        <taxon>Tracheophyta</taxon>
        <taxon>Spermatophyta</taxon>
        <taxon>Magnoliopsida</taxon>
        <taxon>eudicotyledons</taxon>
        <taxon>Gunneridae</taxon>
        <taxon>Pentapetalae</taxon>
        <taxon>rosids</taxon>
        <taxon>fabids</taxon>
        <taxon>Fabales</taxon>
        <taxon>Fabaceae</taxon>
        <taxon>Papilionoideae</taxon>
        <taxon>50 kb inversion clade</taxon>
        <taxon>NPAAA clade</taxon>
        <taxon>indigoferoid/millettioid clade</taxon>
        <taxon>Phaseoleae</taxon>
        <taxon>Glycine</taxon>
        <taxon>Glycine subgen. Soja</taxon>
    </lineage>
</organism>
<dbReference type="AlphaFoldDB" id="A0A0R0EY12"/>
<keyword evidence="1" id="KW-1133">Transmembrane helix</keyword>
<dbReference type="EnsemblPlants" id="KRG98437">
    <property type="protein sequence ID" value="KRG98437"/>
    <property type="gene ID" value="GLYMA_18G073900"/>
</dbReference>
<reference evidence="2" key="3">
    <citation type="submission" date="2018-07" db="EMBL/GenBank/DDBJ databases">
        <title>WGS assembly of Glycine max.</title>
        <authorList>
            <person name="Schmutz J."/>
            <person name="Cannon S."/>
            <person name="Schlueter J."/>
            <person name="Ma J."/>
            <person name="Mitros T."/>
            <person name="Nelson W."/>
            <person name="Hyten D."/>
            <person name="Song Q."/>
            <person name="Thelen J."/>
            <person name="Cheng J."/>
            <person name="Xu D."/>
            <person name="Hellsten U."/>
            <person name="May G."/>
            <person name="Yu Y."/>
            <person name="Sakurai T."/>
            <person name="Umezawa T."/>
            <person name="Bhattacharyya M."/>
            <person name="Sandhu D."/>
            <person name="Valliyodan B."/>
            <person name="Lindquist E."/>
            <person name="Peto M."/>
            <person name="Grant D."/>
            <person name="Shu S."/>
            <person name="Goodstein D."/>
            <person name="Barry K."/>
            <person name="Futrell-Griggs M."/>
            <person name="Abernathy B."/>
            <person name="Du J."/>
            <person name="Tian Z."/>
            <person name="Zhu L."/>
            <person name="Gill N."/>
            <person name="Joshi T."/>
            <person name="Libault M."/>
            <person name="Sethuraman A."/>
            <person name="Zhang X."/>
            <person name="Shinozaki K."/>
            <person name="Nguyen H."/>
            <person name="Wing R."/>
            <person name="Cregan P."/>
            <person name="Specht J."/>
            <person name="Grimwood J."/>
            <person name="Rokhsar D."/>
            <person name="Stacey G."/>
            <person name="Shoemaker R."/>
            <person name="Jackson S."/>
        </authorList>
    </citation>
    <scope>NUCLEOTIDE SEQUENCE</scope>
    <source>
        <tissue evidence="2">Callus</tissue>
    </source>
</reference>
<protein>
    <submittedName>
        <fullName evidence="2 3">Uncharacterized protein</fullName>
    </submittedName>
</protein>
<feature type="transmembrane region" description="Helical" evidence="1">
    <location>
        <begin position="37"/>
        <end position="55"/>
    </location>
</feature>
<dbReference type="Gramene" id="KRG98437">
    <property type="protein sequence ID" value="KRG98437"/>
    <property type="gene ID" value="GLYMA_18G073900"/>
</dbReference>
<evidence type="ECO:0000313" key="4">
    <source>
        <dbReference type="Proteomes" id="UP000008827"/>
    </source>
</evidence>
<sequence length="109" mass="12249">MATGDFLHYKVASPSFKFMGLLVGINPRLSSRLVEDWYLLTLFYLVCIFSSFLFINPPQRFSGSSVEYKGTTFGMGFLKARRLIGSIGTRYAPQSLNGALVSRTLKYSM</sequence>
<gene>
    <name evidence="2" type="ORF">GLYMA_18G073900</name>
</gene>
<keyword evidence="1" id="KW-0812">Transmembrane</keyword>
<evidence type="ECO:0000313" key="3">
    <source>
        <dbReference type="EnsemblPlants" id="KRG98437"/>
    </source>
</evidence>
<keyword evidence="4" id="KW-1185">Reference proteome</keyword>
<evidence type="ECO:0000256" key="1">
    <source>
        <dbReference type="SAM" id="Phobius"/>
    </source>
</evidence>
<dbReference type="EMBL" id="CM000851">
    <property type="protein sequence ID" value="KRG98437.1"/>
    <property type="molecule type" value="Genomic_DNA"/>
</dbReference>
<reference evidence="2 3" key="1">
    <citation type="journal article" date="2010" name="Nature">
        <title>Genome sequence of the palaeopolyploid soybean.</title>
        <authorList>
            <person name="Schmutz J."/>
            <person name="Cannon S.B."/>
            <person name="Schlueter J."/>
            <person name="Ma J."/>
            <person name="Mitros T."/>
            <person name="Nelson W."/>
            <person name="Hyten D.L."/>
            <person name="Song Q."/>
            <person name="Thelen J.J."/>
            <person name="Cheng J."/>
            <person name="Xu D."/>
            <person name="Hellsten U."/>
            <person name="May G.D."/>
            <person name="Yu Y."/>
            <person name="Sakurai T."/>
            <person name="Umezawa T."/>
            <person name="Bhattacharyya M.K."/>
            <person name="Sandhu D."/>
            <person name="Valliyodan B."/>
            <person name="Lindquist E."/>
            <person name="Peto M."/>
            <person name="Grant D."/>
            <person name="Shu S."/>
            <person name="Goodstein D."/>
            <person name="Barry K."/>
            <person name="Futrell-Griggs M."/>
            <person name="Abernathy B."/>
            <person name="Du J."/>
            <person name="Tian Z."/>
            <person name="Zhu L."/>
            <person name="Gill N."/>
            <person name="Joshi T."/>
            <person name="Libault M."/>
            <person name="Sethuraman A."/>
            <person name="Zhang X.-C."/>
            <person name="Shinozaki K."/>
            <person name="Nguyen H.T."/>
            <person name="Wing R.A."/>
            <person name="Cregan P."/>
            <person name="Specht J."/>
            <person name="Grimwood J."/>
            <person name="Rokhsar D."/>
            <person name="Stacey G."/>
            <person name="Shoemaker R.C."/>
            <person name="Jackson S.A."/>
        </authorList>
    </citation>
    <scope>NUCLEOTIDE SEQUENCE [LARGE SCALE GENOMIC DNA]</scope>
    <source>
        <strain evidence="3">cv. Williams 82</strain>
        <tissue evidence="2">Callus</tissue>
    </source>
</reference>
<dbReference type="Proteomes" id="UP000008827">
    <property type="component" value="Chromosome 18"/>
</dbReference>
<dbReference type="InParanoid" id="A0A0R0EY12"/>
<reference evidence="3" key="2">
    <citation type="submission" date="2018-02" db="UniProtKB">
        <authorList>
            <consortium name="EnsemblPlants"/>
        </authorList>
    </citation>
    <scope>IDENTIFICATION</scope>
    <source>
        <strain evidence="3">Williams 82</strain>
    </source>
</reference>
<proteinExistence type="predicted"/>
<accession>A0A0R0EY12</accession>
<evidence type="ECO:0000313" key="2">
    <source>
        <dbReference type="EMBL" id="KRG98437.1"/>
    </source>
</evidence>
<keyword evidence="1" id="KW-0472">Membrane</keyword>
<name>A0A0R0EY12_SOYBN</name>